<evidence type="ECO:0000256" key="1">
    <source>
        <dbReference type="ARBA" id="ARBA00022448"/>
    </source>
</evidence>
<evidence type="ECO:0000256" key="2">
    <source>
        <dbReference type="ARBA" id="ARBA00022741"/>
    </source>
</evidence>
<proteinExistence type="predicted"/>
<dbReference type="SUPFAM" id="SSF52540">
    <property type="entry name" value="P-loop containing nucleoside triphosphate hydrolases"/>
    <property type="match status" value="1"/>
</dbReference>
<dbReference type="InterPro" id="IPR003593">
    <property type="entry name" value="AAA+_ATPase"/>
</dbReference>
<keyword evidence="3 5" id="KW-0067">ATP-binding</keyword>
<dbReference type="PANTHER" id="PTHR42781:SF4">
    <property type="entry name" value="SPERMIDINE_PUTRESCINE IMPORT ATP-BINDING PROTEIN POTA"/>
    <property type="match status" value="1"/>
</dbReference>
<dbReference type="SMART" id="SM00382">
    <property type="entry name" value="AAA"/>
    <property type="match status" value="1"/>
</dbReference>
<dbReference type="OrthoDB" id="9780431at2"/>
<evidence type="ECO:0000313" key="5">
    <source>
        <dbReference type="EMBL" id="KXG76076.1"/>
    </source>
</evidence>
<dbReference type="PROSITE" id="PS50893">
    <property type="entry name" value="ABC_TRANSPORTER_2"/>
    <property type="match status" value="1"/>
</dbReference>
<dbReference type="EMBL" id="LOED01000021">
    <property type="protein sequence ID" value="KXG76076.1"/>
    <property type="molecule type" value="Genomic_DNA"/>
</dbReference>
<keyword evidence="2" id="KW-0547">Nucleotide-binding</keyword>
<evidence type="ECO:0000259" key="4">
    <source>
        <dbReference type="PROSITE" id="PS50893"/>
    </source>
</evidence>
<dbReference type="AlphaFoldDB" id="A0A140L6A1"/>
<dbReference type="InterPro" id="IPR050093">
    <property type="entry name" value="ABC_SmlMolc_Importer"/>
</dbReference>
<evidence type="ECO:0000313" key="6">
    <source>
        <dbReference type="Proteomes" id="UP000070427"/>
    </source>
</evidence>
<dbReference type="PANTHER" id="PTHR42781">
    <property type="entry name" value="SPERMIDINE/PUTRESCINE IMPORT ATP-BINDING PROTEIN POTA"/>
    <property type="match status" value="1"/>
</dbReference>
<dbReference type="RefSeq" id="WP_066353822.1">
    <property type="nucleotide sequence ID" value="NZ_LOED01000021.1"/>
</dbReference>
<dbReference type="GO" id="GO:0016887">
    <property type="term" value="F:ATP hydrolysis activity"/>
    <property type="evidence" value="ECO:0007669"/>
    <property type="project" value="InterPro"/>
</dbReference>
<dbReference type="EC" id="3.6.3.32" evidence="5"/>
<dbReference type="InterPro" id="IPR017871">
    <property type="entry name" value="ABC_transporter-like_CS"/>
</dbReference>
<dbReference type="STRING" id="520764.AN618_16630"/>
<dbReference type="Proteomes" id="UP000070427">
    <property type="component" value="Unassembled WGS sequence"/>
</dbReference>
<gene>
    <name evidence="5" type="primary">opuAA</name>
    <name evidence="5" type="ORF">AN618_16630</name>
</gene>
<dbReference type="InterPro" id="IPR003439">
    <property type="entry name" value="ABC_transporter-like_ATP-bd"/>
</dbReference>
<reference evidence="5 6" key="1">
    <citation type="submission" date="2015-12" db="EMBL/GenBank/DDBJ databases">
        <title>Draft genome sequnece of Fervidicola ferrireducens strain Y170.</title>
        <authorList>
            <person name="Patel B.K."/>
        </authorList>
    </citation>
    <scope>NUCLEOTIDE SEQUENCE [LARGE SCALE GENOMIC DNA]</scope>
    <source>
        <strain evidence="5 6">Y170</strain>
    </source>
</reference>
<evidence type="ECO:0000256" key="3">
    <source>
        <dbReference type="ARBA" id="ARBA00022840"/>
    </source>
</evidence>
<dbReference type="Pfam" id="PF00005">
    <property type="entry name" value="ABC_tran"/>
    <property type="match status" value="1"/>
</dbReference>
<keyword evidence="1" id="KW-0813">Transport</keyword>
<dbReference type="GO" id="GO:0005524">
    <property type="term" value="F:ATP binding"/>
    <property type="evidence" value="ECO:0007669"/>
    <property type="project" value="UniProtKB-KW"/>
</dbReference>
<organism evidence="5 6">
    <name type="scientific">Fervidicola ferrireducens</name>
    <dbReference type="NCBI Taxonomy" id="520764"/>
    <lineage>
        <taxon>Bacteria</taxon>
        <taxon>Bacillati</taxon>
        <taxon>Bacillota</taxon>
        <taxon>Clostridia</taxon>
        <taxon>Thermosediminibacterales</taxon>
        <taxon>Thermosediminibacteraceae</taxon>
        <taxon>Fervidicola</taxon>
    </lineage>
</organism>
<dbReference type="InParanoid" id="A0A140L6A1"/>
<name>A0A140L6A1_9FIRM</name>
<keyword evidence="6" id="KW-1185">Reference proteome</keyword>
<dbReference type="Gene3D" id="3.40.50.300">
    <property type="entry name" value="P-loop containing nucleotide triphosphate hydrolases"/>
    <property type="match status" value="1"/>
</dbReference>
<protein>
    <submittedName>
        <fullName evidence="5">Glycine betaine transport ATP-binding protein OpuAA</fullName>
        <ecNumber evidence="5">3.6.3.32</ecNumber>
    </submittedName>
</protein>
<feature type="domain" description="ABC transporter" evidence="4">
    <location>
        <begin position="5"/>
        <end position="236"/>
    </location>
</feature>
<dbReference type="PROSITE" id="PS00211">
    <property type="entry name" value="ABC_TRANSPORTER_1"/>
    <property type="match status" value="1"/>
</dbReference>
<sequence>MNTVIEGKDINVKSRERVLLDVKRIGLNKGEIFAVIGPNGAGKSTLLRVMALLQVPQRGEIYFKGEKVARKDRVRIRRKMAVVFQEPLFLNATVLENITLGLKIRGVNQRVAMEKAEYWLERFKAEKLSNRWARSLSGGEAQRVSLARAFALEPEVLFLDEPFSNLDVFIRESLIADFFEALKTTGITTLFITHDLEEVLLFANRVMVLMGGKVVQEGTPLELVENPLTDELKRFIQAWERSKAKMLHLL</sequence>
<comment type="caution">
    <text evidence="5">The sequence shown here is derived from an EMBL/GenBank/DDBJ whole genome shotgun (WGS) entry which is preliminary data.</text>
</comment>
<dbReference type="InterPro" id="IPR027417">
    <property type="entry name" value="P-loop_NTPase"/>
</dbReference>
<keyword evidence="5" id="KW-0378">Hydrolase</keyword>
<accession>A0A140L6A1</accession>